<dbReference type="GO" id="GO:0006508">
    <property type="term" value="P:proteolysis"/>
    <property type="evidence" value="ECO:0007669"/>
    <property type="project" value="UniProtKB-KW"/>
</dbReference>
<name>A0AAR5PU29_DENPD</name>
<feature type="active site" description="Proton donor/acceptor" evidence="14">
    <location>
        <position position="378"/>
    </location>
</feature>
<comment type="cofactor">
    <cofactor evidence="1">
        <name>Zn(2+)</name>
        <dbReference type="ChEBI" id="CHEBI:29105"/>
    </cofactor>
</comment>
<dbReference type="PANTHER" id="PTHR11705:SF153">
    <property type="entry name" value="ZINC CARBOXYPEPTIDASE A 1-LIKE PROTEIN"/>
    <property type="match status" value="1"/>
</dbReference>
<feature type="signal peptide" evidence="15">
    <location>
        <begin position="1"/>
        <end position="18"/>
    </location>
</feature>
<keyword evidence="18" id="KW-1185">Reference proteome</keyword>
<dbReference type="GO" id="GO:0005615">
    <property type="term" value="C:extracellular space"/>
    <property type="evidence" value="ECO:0007669"/>
    <property type="project" value="TreeGrafter"/>
</dbReference>
<feature type="domain" description="Peptidase M14" evidence="16">
    <location>
        <begin position="119"/>
        <end position="412"/>
    </location>
</feature>
<evidence type="ECO:0000256" key="4">
    <source>
        <dbReference type="ARBA" id="ARBA00022525"/>
    </source>
</evidence>
<proteinExistence type="inferred from homology"/>
<evidence type="ECO:0000256" key="7">
    <source>
        <dbReference type="ARBA" id="ARBA00022723"/>
    </source>
</evidence>
<dbReference type="Pfam" id="PF02244">
    <property type="entry name" value="Propep_M14"/>
    <property type="match status" value="1"/>
</dbReference>
<evidence type="ECO:0000256" key="11">
    <source>
        <dbReference type="ARBA" id="ARBA00023049"/>
    </source>
</evidence>
<keyword evidence="8 15" id="KW-0732">Signal</keyword>
<dbReference type="KEGG" id="dpa:109540401"/>
<evidence type="ECO:0000256" key="10">
    <source>
        <dbReference type="ARBA" id="ARBA00022833"/>
    </source>
</evidence>
<dbReference type="PROSITE" id="PS00132">
    <property type="entry name" value="CARBOXYPEPT_ZN_1"/>
    <property type="match status" value="1"/>
</dbReference>
<dbReference type="Proteomes" id="UP000019118">
    <property type="component" value="Unassembled WGS sequence"/>
</dbReference>
<dbReference type="EnsemblMetazoa" id="XM_019908762.1">
    <property type="protein sequence ID" value="XP_019764321.1"/>
    <property type="gene ID" value="LOC109540401"/>
</dbReference>
<dbReference type="FunFam" id="3.40.630.10:FF:000040">
    <property type="entry name" value="zinc carboxypeptidase"/>
    <property type="match status" value="1"/>
</dbReference>
<evidence type="ECO:0000256" key="2">
    <source>
        <dbReference type="ARBA" id="ARBA00004613"/>
    </source>
</evidence>
<evidence type="ECO:0000256" key="6">
    <source>
        <dbReference type="ARBA" id="ARBA00022670"/>
    </source>
</evidence>
<feature type="chain" id="PRO_5043736790" description="Peptidase M14 domain-containing protein" evidence="15">
    <location>
        <begin position="19"/>
        <end position="424"/>
    </location>
</feature>
<dbReference type="InterPro" id="IPR003146">
    <property type="entry name" value="M14A_act_pep"/>
</dbReference>
<keyword evidence="9" id="KW-0378">Hydrolase</keyword>
<keyword evidence="11" id="KW-0482">Metalloprotease</keyword>
<evidence type="ECO:0000256" key="14">
    <source>
        <dbReference type="PROSITE-ProRule" id="PRU01379"/>
    </source>
</evidence>
<evidence type="ECO:0000256" key="3">
    <source>
        <dbReference type="ARBA" id="ARBA00005988"/>
    </source>
</evidence>
<evidence type="ECO:0000313" key="18">
    <source>
        <dbReference type="Proteomes" id="UP000019118"/>
    </source>
</evidence>
<dbReference type="PROSITE" id="PS52035">
    <property type="entry name" value="PEPTIDASE_M14"/>
    <property type="match status" value="1"/>
</dbReference>
<dbReference type="Gene3D" id="3.30.70.340">
    <property type="entry name" value="Metallocarboxypeptidase-like"/>
    <property type="match status" value="1"/>
</dbReference>
<keyword evidence="12" id="KW-1015">Disulfide bond</keyword>
<evidence type="ECO:0000256" key="12">
    <source>
        <dbReference type="ARBA" id="ARBA00023157"/>
    </source>
</evidence>
<accession>A0AAR5PU29</accession>
<dbReference type="InterPro" id="IPR036990">
    <property type="entry name" value="M14A-like_propep"/>
</dbReference>
<evidence type="ECO:0000256" key="8">
    <source>
        <dbReference type="ARBA" id="ARBA00022729"/>
    </source>
</evidence>
<dbReference type="InterPro" id="IPR000834">
    <property type="entry name" value="Peptidase_M14"/>
</dbReference>
<evidence type="ECO:0000313" key="17">
    <source>
        <dbReference type="EnsemblMetazoa" id="XP_019764321.1"/>
    </source>
</evidence>
<dbReference type="CDD" id="cd03860">
    <property type="entry name" value="M14_CP_A-B_like"/>
    <property type="match status" value="1"/>
</dbReference>
<evidence type="ECO:0000256" key="9">
    <source>
        <dbReference type="ARBA" id="ARBA00022801"/>
    </source>
</evidence>
<reference evidence="18" key="1">
    <citation type="journal article" date="2013" name="Genome Biol.">
        <title>Draft genome of the mountain pine beetle, Dendroctonus ponderosae Hopkins, a major forest pest.</title>
        <authorList>
            <person name="Keeling C.I."/>
            <person name="Yuen M.M."/>
            <person name="Liao N.Y."/>
            <person name="Docking T.R."/>
            <person name="Chan S.K."/>
            <person name="Taylor G.A."/>
            <person name="Palmquist D.L."/>
            <person name="Jackman S.D."/>
            <person name="Nguyen A."/>
            <person name="Li M."/>
            <person name="Henderson H."/>
            <person name="Janes J.K."/>
            <person name="Zhao Y."/>
            <person name="Pandoh P."/>
            <person name="Moore R."/>
            <person name="Sperling F.A."/>
            <person name="Huber D.P."/>
            <person name="Birol I."/>
            <person name="Jones S.J."/>
            <person name="Bohlmann J."/>
        </authorList>
    </citation>
    <scope>NUCLEOTIDE SEQUENCE</scope>
</reference>
<dbReference type="GO" id="GO:0004181">
    <property type="term" value="F:metallocarboxypeptidase activity"/>
    <property type="evidence" value="ECO:0007669"/>
    <property type="project" value="InterPro"/>
</dbReference>
<evidence type="ECO:0000256" key="13">
    <source>
        <dbReference type="ARBA" id="ARBA00057299"/>
    </source>
</evidence>
<dbReference type="PANTHER" id="PTHR11705">
    <property type="entry name" value="PROTEASE FAMILY M14 CARBOXYPEPTIDASE A,B"/>
    <property type="match status" value="1"/>
</dbReference>
<dbReference type="InterPro" id="IPR057247">
    <property type="entry name" value="CARBOXYPEPT_ZN_2"/>
</dbReference>
<dbReference type="GeneID" id="109540401"/>
<keyword evidence="10" id="KW-0862">Zinc</keyword>
<evidence type="ECO:0000256" key="5">
    <source>
        <dbReference type="ARBA" id="ARBA00022645"/>
    </source>
</evidence>
<keyword evidence="5" id="KW-0121">Carboxypeptidase</keyword>
<dbReference type="SUPFAM" id="SSF53187">
    <property type="entry name" value="Zn-dependent exopeptidases"/>
    <property type="match status" value="1"/>
</dbReference>
<organism evidence="17 18">
    <name type="scientific">Dendroctonus ponderosae</name>
    <name type="common">Mountain pine beetle</name>
    <dbReference type="NCBI Taxonomy" id="77166"/>
    <lineage>
        <taxon>Eukaryota</taxon>
        <taxon>Metazoa</taxon>
        <taxon>Ecdysozoa</taxon>
        <taxon>Arthropoda</taxon>
        <taxon>Hexapoda</taxon>
        <taxon>Insecta</taxon>
        <taxon>Pterygota</taxon>
        <taxon>Neoptera</taxon>
        <taxon>Endopterygota</taxon>
        <taxon>Coleoptera</taxon>
        <taxon>Polyphaga</taxon>
        <taxon>Cucujiformia</taxon>
        <taxon>Curculionidae</taxon>
        <taxon>Scolytinae</taxon>
        <taxon>Dendroctonus</taxon>
    </lineage>
</organism>
<dbReference type="PRINTS" id="PR00765">
    <property type="entry name" value="CRBOXYPTASEA"/>
</dbReference>
<dbReference type="Pfam" id="PF00246">
    <property type="entry name" value="Peptidase_M14"/>
    <property type="match status" value="1"/>
</dbReference>
<evidence type="ECO:0000256" key="1">
    <source>
        <dbReference type="ARBA" id="ARBA00001947"/>
    </source>
</evidence>
<dbReference type="AlphaFoldDB" id="A0AAR5PU29"/>
<comment type="function">
    <text evidence="13">Involved in the digestion of the blood meal.</text>
</comment>
<dbReference type="PROSITE" id="PS00133">
    <property type="entry name" value="CARBOXYPEPT_ZN_2"/>
    <property type="match status" value="1"/>
</dbReference>
<evidence type="ECO:0000259" key="16">
    <source>
        <dbReference type="PROSITE" id="PS52035"/>
    </source>
</evidence>
<dbReference type="SUPFAM" id="SSF54897">
    <property type="entry name" value="Protease propeptides/inhibitors"/>
    <property type="match status" value="1"/>
</dbReference>
<sequence length="424" mass="47788">MNFIFLICLAVALCQATGEKLRFDNHTLYRLTPKSQEMVDNLRYLEENAYVAGYTFFTGTIAENVPVDILVPPKEAETFSRFLDDADIESSILNKNIQNAIDAEGFRPEARAGTFDWTSYHTFDEISNWVRNLAFTHADRLTLINGGTTFQGREIIGVKLSTGPENNKPAVFIEANIHAREWITSAVATYILNELVVSQDPAVRRIAEAYVWYIFPVVNPDGFVHSHDNNRLWRKTRTPYTFLCFGADPNRNWPYQWMQGGASNQACSDTYAGPNPLSETSTSSLAFFIDTVGPNLLAYISLHSFSQMLLLPYGHTTAHLDNYDEMLRIGTQAIADLSVRYGTQYVIGNIAETIYVATGGSMDYVKDKFKTPIAYTYELRDRGQNGFLLPANQIIPTSLETLDSLVSIFRSYHQLHPYNDTVIG</sequence>
<evidence type="ECO:0000256" key="15">
    <source>
        <dbReference type="SAM" id="SignalP"/>
    </source>
</evidence>
<keyword evidence="7" id="KW-0479">Metal-binding</keyword>
<keyword evidence="6" id="KW-0645">Protease</keyword>
<comment type="subcellular location">
    <subcellularLocation>
        <location evidence="2">Secreted</location>
    </subcellularLocation>
</comment>
<protein>
    <recommendedName>
        <fullName evidence="16">Peptidase M14 domain-containing protein</fullName>
    </recommendedName>
</protein>
<reference evidence="17" key="2">
    <citation type="submission" date="2024-08" db="UniProtKB">
        <authorList>
            <consortium name="EnsemblMetazoa"/>
        </authorList>
    </citation>
    <scope>IDENTIFICATION</scope>
</reference>
<dbReference type="GO" id="GO:0008270">
    <property type="term" value="F:zinc ion binding"/>
    <property type="evidence" value="ECO:0007669"/>
    <property type="project" value="InterPro"/>
</dbReference>
<dbReference type="Gene3D" id="3.40.630.10">
    <property type="entry name" value="Zn peptidases"/>
    <property type="match status" value="1"/>
</dbReference>
<dbReference type="InterPro" id="IPR057246">
    <property type="entry name" value="CARBOXYPEPT_ZN_1"/>
</dbReference>
<comment type="similarity">
    <text evidence="3 14">Belongs to the peptidase M14 family.</text>
</comment>
<dbReference type="SMART" id="SM00631">
    <property type="entry name" value="Zn_pept"/>
    <property type="match status" value="1"/>
</dbReference>
<keyword evidence="4" id="KW-0964">Secreted</keyword>